<dbReference type="InterPro" id="IPR018936">
    <property type="entry name" value="PI3/4_kinase_CS"/>
</dbReference>
<dbReference type="InterPro" id="IPR000403">
    <property type="entry name" value="PI3/4_kinase_cat_dom"/>
</dbReference>
<dbReference type="PROSITE" id="PS00916">
    <property type="entry name" value="PI3_4_KINASE_2"/>
    <property type="match status" value="1"/>
</dbReference>
<evidence type="ECO:0000259" key="15">
    <source>
        <dbReference type="PROSITE" id="PS51190"/>
    </source>
</evidence>
<dbReference type="CDD" id="cd00892">
    <property type="entry name" value="PIKKc_ATR"/>
    <property type="match status" value="1"/>
</dbReference>
<dbReference type="Pfam" id="PF25030">
    <property type="entry name" value="M-HEAT_ATR"/>
    <property type="match status" value="1"/>
</dbReference>
<keyword evidence="17" id="KW-1185">Reference proteome</keyword>
<evidence type="ECO:0000256" key="10">
    <source>
        <dbReference type="ARBA" id="ARBA00023204"/>
    </source>
</evidence>
<evidence type="ECO:0000256" key="11">
    <source>
        <dbReference type="ARBA" id="ARBA00023242"/>
    </source>
</evidence>
<keyword evidence="4" id="KW-0723">Serine/threonine-protein kinase</keyword>
<evidence type="ECO:0000256" key="3">
    <source>
        <dbReference type="ARBA" id="ARBA00012513"/>
    </source>
</evidence>
<evidence type="ECO:0000313" key="16">
    <source>
        <dbReference type="EMBL" id="VDD91388.1"/>
    </source>
</evidence>
<keyword evidence="8" id="KW-0418">Kinase</keyword>
<dbReference type="OrthoDB" id="381190at2759"/>
<evidence type="ECO:0000256" key="12">
    <source>
        <dbReference type="ARBA" id="ARBA00024420"/>
    </source>
</evidence>
<evidence type="ECO:0000256" key="7">
    <source>
        <dbReference type="ARBA" id="ARBA00022763"/>
    </source>
</evidence>
<dbReference type="PANTHER" id="PTHR11139">
    <property type="entry name" value="ATAXIA TELANGIECTASIA MUTATED ATM -RELATED"/>
    <property type="match status" value="1"/>
</dbReference>
<keyword evidence="9" id="KW-0067">ATP-binding</keyword>
<keyword evidence="5" id="KW-0808">Transferase</keyword>
<dbReference type="InterPro" id="IPR003151">
    <property type="entry name" value="PIK-rel_kinase_FAT"/>
</dbReference>
<dbReference type="InterPro" id="IPR011989">
    <property type="entry name" value="ARM-like"/>
</dbReference>
<proteinExistence type="inferred from homology"/>
<dbReference type="InterPro" id="IPR014009">
    <property type="entry name" value="PIK_FAT"/>
</dbReference>
<feature type="domain" description="PI3K/PI4K catalytic" evidence="13">
    <location>
        <begin position="2079"/>
        <end position="2394"/>
    </location>
</feature>
<keyword evidence="11" id="KW-0539">Nucleus</keyword>
<evidence type="ECO:0000256" key="4">
    <source>
        <dbReference type="ARBA" id="ARBA00022527"/>
    </source>
</evidence>
<dbReference type="PROSITE" id="PS50290">
    <property type="entry name" value="PI3_4_KINASE_3"/>
    <property type="match status" value="1"/>
</dbReference>
<dbReference type="Proteomes" id="UP000274131">
    <property type="component" value="Unassembled WGS sequence"/>
</dbReference>
<dbReference type="GO" id="GO:0005694">
    <property type="term" value="C:chromosome"/>
    <property type="evidence" value="ECO:0007669"/>
    <property type="project" value="TreeGrafter"/>
</dbReference>
<dbReference type="PROSITE" id="PS51189">
    <property type="entry name" value="FAT"/>
    <property type="match status" value="1"/>
</dbReference>
<keyword evidence="6" id="KW-0547">Nucleotide-binding</keyword>
<accession>A0A158QAR5</accession>
<organism evidence="18">
    <name type="scientific">Enterobius vermicularis</name>
    <name type="common">Human pinworm</name>
    <dbReference type="NCBI Taxonomy" id="51028"/>
    <lineage>
        <taxon>Eukaryota</taxon>
        <taxon>Metazoa</taxon>
        <taxon>Ecdysozoa</taxon>
        <taxon>Nematoda</taxon>
        <taxon>Chromadorea</taxon>
        <taxon>Rhabditida</taxon>
        <taxon>Spirurina</taxon>
        <taxon>Oxyuridomorpha</taxon>
        <taxon>Oxyuroidea</taxon>
        <taxon>Oxyuridae</taxon>
        <taxon>Enterobius</taxon>
    </lineage>
</organism>
<dbReference type="EMBL" id="UXUI01008391">
    <property type="protein sequence ID" value="VDD91388.1"/>
    <property type="molecule type" value="Genomic_DNA"/>
</dbReference>
<evidence type="ECO:0000256" key="9">
    <source>
        <dbReference type="ARBA" id="ARBA00022840"/>
    </source>
</evidence>
<dbReference type="GO" id="GO:0006281">
    <property type="term" value="P:DNA repair"/>
    <property type="evidence" value="ECO:0007669"/>
    <property type="project" value="UniProtKB-KW"/>
</dbReference>
<dbReference type="SUPFAM" id="SSF56112">
    <property type="entry name" value="Protein kinase-like (PK-like)"/>
    <property type="match status" value="1"/>
</dbReference>
<dbReference type="GO" id="GO:0005524">
    <property type="term" value="F:ATP binding"/>
    <property type="evidence" value="ECO:0007669"/>
    <property type="project" value="UniProtKB-KW"/>
</dbReference>
<evidence type="ECO:0000313" key="18">
    <source>
        <dbReference type="WBParaSite" id="EVEC_0000656501-mRNA-1"/>
    </source>
</evidence>
<dbReference type="Pfam" id="PF02259">
    <property type="entry name" value="FAT"/>
    <property type="match status" value="1"/>
</dbReference>
<evidence type="ECO:0000256" key="1">
    <source>
        <dbReference type="ARBA" id="ARBA00004123"/>
    </source>
</evidence>
<evidence type="ECO:0000256" key="6">
    <source>
        <dbReference type="ARBA" id="ARBA00022741"/>
    </source>
</evidence>
<evidence type="ECO:0000313" key="17">
    <source>
        <dbReference type="Proteomes" id="UP000274131"/>
    </source>
</evidence>
<dbReference type="Gene3D" id="1.10.1070.11">
    <property type="entry name" value="Phosphatidylinositol 3-/4-kinase, catalytic domain"/>
    <property type="match status" value="1"/>
</dbReference>
<reference evidence="18" key="1">
    <citation type="submission" date="2016-04" db="UniProtKB">
        <authorList>
            <consortium name="WormBaseParasite"/>
        </authorList>
    </citation>
    <scope>IDENTIFICATION</scope>
</reference>
<dbReference type="Gene3D" id="1.25.10.10">
    <property type="entry name" value="Leucine-rich Repeat Variant"/>
    <property type="match status" value="1"/>
</dbReference>
<comment type="subcellular location">
    <subcellularLocation>
        <location evidence="1">Nucleus</location>
    </subcellularLocation>
</comment>
<dbReference type="InterPro" id="IPR011009">
    <property type="entry name" value="Kinase-like_dom_sf"/>
</dbReference>
<protein>
    <recommendedName>
        <fullName evidence="12">Serine/threonine-protein kinase ATR</fullName>
        <ecNumber evidence="3">2.7.11.1</ecNumber>
    </recommendedName>
</protein>
<dbReference type="InterPro" id="IPR016024">
    <property type="entry name" value="ARM-type_fold"/>
</dbReference>
<dbReference type="PROSITE" id="PS51190">
    <property type="entry name" value="FATC"/>
    <property type="match status" value="1"/>
</dbReference>
<dbReference type="SMART" id="SM00146">
    <property type="entry name" value="PI3Kc"/>
    <property type="match status" value="1"/>
</dbReference>
<sequence>MINEEEESYNFINTLFDSLLSDINNAVNTTDSKDSKVSDEKVYMLCKVIAHEYRDEVSKIAMEGQDLTHLKDLPQLFCNYFSRYPSSFSSGTLSDEEQLIVEISGSGDFDFREISCSLGNIVLVPVKIQLPHAFAKRAPLQLCLLELMHHGCFDLSWLTGPLLHKTWLILIRMMLICDFNVKNKVLLVIQRLISLDLCNSAYADLLLFAFLFTEKQISRAEDKGLLHFLQESLTTCEEAFGRNLRKFHTLKMFRGLTVRRCLEWMVEIVHYFEQQSSLVSKEDASILKKIGANIFGIVRCIFLHDIPVPDDELGDIFSFMIAMDCQMKKSELQSRIVELANTAKESSQTLKSVRVRHTIISALKNIFNGTQLLPYVIPQTSQLMKILRTVPNMTSEGEEVMLSIITLISTSVDCYEEEQATWLAFLSLPWLVVEPVDISRHKSSIPLLPEMRKLARTEGFARACGLEVKRTAVAALSKMRVASEWRRILFTHALDSSIITLQSSALENFPYFAASIAIQRPVLDSYAYKYLLDKILSIGKEVMAFKEDVGLCATVFKAVANSVCVLDTKKILKSGEVCSVCAQKAYLQQTLDLDFESFFTLLVKGFLHKEKEVRLACCTALQTLLKHVRFQDLNSVEEYIAKSLVLMKDLDEDVRTEYEWCLTQIVHMKWGSLFTRIGEKLSELEDTEFQDIQLQSTVICAEYAVDEYLSSMCFLRLILLAISSDISEKVVPVCENLIQRKISSCTPSITPRQLFLRFHQQICKYLAKQLTCRTLTGNGNDERVLAKLSEKVCNAFRSMAQLFGYVGQSGAVNVKSLLRDACCEFVSSLLTTSGAITVYLTVILQKIMELRDITAETLVTESYSSLLVHLLDKNLPVLKSAFRFIEEFTNGTCTWRGLMSRNVYKCTVCLLQHLSVSEERCMQQLKAIYGVVREGDLNFSLTALIEERYLGILLCFRTSFTEDRFFSKRSVLVTSLCRMIRVIKEDGTNLLDTTAQKMLAVLREASKLGEMSIPAFEAFVQTLSDEVLVELLPRILVSITPLLSYQGTHDLLRFIFENKGLHLSANENFERISIVMWDNPKISINEFLHAQHEYTRPARVRIFSEDSILVLNACALLLKEESEEVCELVLHKILQVLSTSTGFESGSIGNVDDLGAVLVPALFHTIQKCTSIECRRLACLIFGCLGAIDPGRIGLAVTETSHVDRRSKTLVFVNAGDPFFVELLENAAVAFAGILDASTQEECSYSIQMTLRELFGEEGDKAQTIWNSLSKSCVKELALFRKTNFTQHGRPLQLTFDKTIIDSKEAKDYISWMSLWCLYAARKTRNHHLKALFEALYGLVKADMVFARFLLPHIILEALIEDNSDLVGKCEDEMKAVMRKALNSDGWLRLSAHVIFSILDYLERFVIFRRQKQIPSDQVLTRCEGLLRRILSDRLPDNTLLTVLVAERCHCTTRALKWCEQYGIRRDEQGIEIFDKAQYFALERVYSALDDLDGVIGAFATIKRYSVATIDECILAFEANGDYLASLPLYQLSEGQKLPLVKCFLRLNQPYLALSTTEALLQSSDDPSLSDGLHACQIEATWRLKRWGDLDKLVERYPQMSNWGATSASILCSLKHCDADSFERQITLARSRLVDALTAMTLEGSDTYMQSYKYIIRLHILSELEDAKENLGLFHEQSISPDHLTLVLKRWQDRSALAMQCTPVLEPVYTVRRGILRLRENDTMKLPICDYLLQSCRMSRLAGQLQVAWTFLVEAKALNVNHFDVAMEEARFLFEKGDQSEAIDILSNLLKERFSDKMTQMQSLIGSKKLSLTAQMKEALRSEPREEKANFVKVQLLLADFCLKAGSCNLSDLYSKYVSLPWIADPSEDLYYRVATFLDNYLYSKNEDFLSDKVTQILDAYISVLSQGKTHLFHVLPRMLTICYYGRNRAFLQTLEIMPTKKEKRGGVNIDTSNEDKAISEIILAELLVKYPHQCLWQSIAVFRSDPVKQRSRYERCRKVYDLAKRKDSSGALKTLIGYYEYTAASFIRVAEDNSPSGTHSSFSRRYAFLSNFFRAGEIDMTVKVSEQLCNGLRPRVVVPIREMIEHGNPVAVPNSLSQFPVNQSYAYEPEYEESVFSNIYIEDFEEEFTMVNALLHQNGDARRRQLFVRTYNVVPLQDAGGLIEWVPHLQTYRSILEPLMKEKCMNVMTNEEWFSRWIPNGTDEQKLERMQSEYYPRHPVVMSEWFMRIFPEPCKWYAARLAFIHTSAVMSVVGFVLGLGDRHGENLLIDIKSGDSFHVDFNLLFNKGEFLAVPEVVPFRLTRNIVNGFGVTGVEGAFRKSCETAMRVLREKEEVLYTVLQTFVHDPLLEWMHAETRAQQIKQRGAQGGKLPVDASAQQQAREVVEMIRSRLKGNIVSPKVYKNTLGSFPMSVEGQIDKLIQLATDELNLARMYIGWCPFL</sequence>
<gene>
    <name evidence="16" type="ORF">EVEC_LOCUS6139</name>
</gene>
<reference evidence="16 17" key="2">
    <citation type="submission" date="2018-10" db="EMBL/GenBank/DDBJ databases">
        <authorList>
            <consortium name="Pathogen Informatics"/>
        </authorList>
    </citation>
    <scope>NUCLEOTIDE SEQUENCE [LARGE SCALE GENOMIC DNA]</scope>
</reference>
<dbReference type="InterPro" id="IPR036940">
    <property type="entry name" value="PI3/4_kinase_cat_sf"/>
</dbReference>
<feature type="domain" description="FATC" evidence="15">
    <location>
        <begin position="2410"/>
        <end position="2442"/>
    </location>
</feature>
<evidence type="ECO:0000259" key="13">
    <source>
        <dbReference type="PROSITE" id="PS50290"/>
    </source>
</evidence>
<comment type="similarity">
    <text evidence="2">Belongs to the PI3/PI4-kinase family. ATM subfamily.</text>
</comment>
<dbReference type="Pfam" id="PF00454">
    <property type="entry name" value="PI3_PI4_kinase"/>
    <property type="match status" value="1"/>
</dbReference>
<dbReference type="InterPro" id="IPR003152">
    <property type="entry name" value="FATC_dom"/>
</dbReference>
<dbReference type="WBParaSite" id="EVEC_0000656501-mRNA-1">
    <property type="protein sequence ID" value="EVEC_0000656501-mRNA-1"/>
    <property type="gene ID" value="EVEC_0000656501"/>
</dbReference>
<dbReference type="GO" id="GO:0004674">
    <property type="term" value="F:protein serine/threonine kinase activity"/>
    <property type="evidence" value="ECO:0007669"/>
    <property type="project" value="UniProtKB-KW"/>
</dbReference>
<dbReference type="STRING" id="51028.A0A158QAR5"/>
<keyword evidence="7" id="KW-0227">DNA damage</keyword>
<evidence type="ECO:0000259" key="14">
    <source>
        <dbReference type="PROSITE" id="PS51189"/>
    </source>
</evidence>
<feature type="domain" description="FAT" evidence="14">
    <location>
        <begin position="1441"/>
        <end position="1985"/>
    </location>
</feature>
<dbReference type="PANTHER" id="PTHR11139:SF69">
    <property type="entry name" value="SERINE_THREONINE-PROTEIN KINASE ATR"/>
    <property type="match status" value="1"/>
</dbReference>
<name>A0A158QAR5_ENTVE</name>
<dbReference type="SMART" id="SM01343">
    <property type="entry name" value="FATC"/>
    <property type="match status" value="1"/>
</dbReference>
<dbReference type="Pfam" id="PF02260">
    <property type="entry name" value="FATC"/>
    <property type="match status" value="1"/>
</dbReference>
<evidence type="ECO:0000256" key="5">
    <source>
        <dbReference type="ARBA" id="ARBA00022679"/>
    </source>
</evidence>
<dbReference type="GO" id="GO:0000077">
    <property type="term" value="P:DNA damage checkpoint signaling"/>
    <property type="evidence" value="ECO:0007669"/>
    <property type="project" value="TreeGrafter"/>
</dbReference>
<dbReference type="InterPro" id="IPR050517">
    <property type="entry name" value="DDR_Repair_Kinase"/>
</dbReference>
<keyword evidence="10" id="KW-0234">DNA repair</keyword>
<dbReference type="SUPFAM" id="SSF48371">
    <property type="entry name" value="ARM repeat"/>
    <property type="match status" value="1"/>
</dbReference>
<evidence type="ECO:0000256" key="2">
    <source>
        <dbReference type="ARBA" id="ARBA00010769"/>
    </source>
</evidence>
<dbReference type="GO" id="GO:0005634">
    <property type="term" value="C:nucleus"/>
    <property type="evidence" value="ECO:0007669"/>
    <property type="project" value="UniProtKB-SubCell"/>
</dbReference>
<dbReference type="EC" id="2.7.11.1" evidence="3"/>
<dbReference type="GO" id="GO:0000723">
    <property type="term" value="P:telomere maintenance"/>
    <property type="evidence" value="ECO:0007669"/>
    <property type="project" value="TreeGrafter"/>
</dbReference>
<evidence type="ECO:0000256" key="8">
    <source>
        <dbReference type="ARBA" id="ARBA00022777"/>
    </source>
</evidence>
<dbReference type="InterPro" id="IPR056802">
    <property type="entry name" value="ATR-like_M-HEAT"/>
</dbReference>